<dbReference type="PANTHER" id="PTHR35011">
    <property type="entry name" value="2,3-DIKETO-L-GULONATE TRAP TRANSPORTER SMALL PERMEASE PROTEIN YIAM"/>
    <property type="match status" value="1"/>
</dbReference>
<feature type="transmembrane region" description="Helical" evidence="9">
    <location>
        <begin position="103"/>
        <end position="131"/>
    </location>
</feature>
<accession>A0A1H7EBC2</accession>
<evidence type="ECO:0000256" key="8">
    <source>
        <dbReference type="ARBA" id="ARBA00038436"/>
    </source>
</evidence>
<keyword evidence="7 9" id="KW-0472">Membrane</keyword>
<feature type="transmembrane region" description="Helical" evidence="9">
    <location>
        <begin position="64"/>
        <end position="82"/>
    </location>
</feature>
<comment type="function">
    <text evidence="9">Part of the tripartite ATP-independent periplasmic (TRAP) transport system.</text>
</comment>
<evidence type="ECO:0000313" key="11">
    <source>
        <dbReference type="EMBL" id="SEK07895.1"/>
    </source>
</evidence>
<keyword evidence="3" id="KW-1003">Cell membrane</keyword>
<keyword evidence="6 9" id="KW-1133">Transmembrane helix</keyword>
<feature type="transmembrane region" description="Helical" evidence="9">
    <location>
        <begin position="21"/>
        <end position="44"/>
    </location>
</feature>
<comment type="subunit">
    <text evidence="9">The complex comprises the extracytoplasmic solute receptor protein and the two transmembrane proteins.</text>
</comment>
<dbReference type="GO" id="GO:0015740">
    <property type="term" value="P:C4-dicarboxylate transport"/>
    <property type="evidence" value="ECO:0007669"/>
    <property type="project" value="TreeGrafter"/>
</dbReference>
<dbReference type="STRING" id="1227549.SAMN05444007_1223"/>
<feature type="transmembrane region" description="Helical" evidence="9">
    <location>
        <begin position="151"/>
        <end position="173"/>
    </location>
</feature>
<dbReference type="GO" id="GO:0005886">
    <property type="term" value="C:plasma membrane"/>
    <property type="evidence" value="ECO:0007669"/>
    <property type="project" value="UniProtKB-SubCell"/>
</dbReference>
<comment type="subcellular location">
    <subcellularLocation>
        <location evidence="1 9">Cell inner membrane</location>
        <topology evidence="1 9">Multi-pass membrane protein</topology>
    </subcellularLocation>
</comment>
<keyword evidence="4 9" id="KW-0997">Cell inner membrane</keyword>
<evidence type="ECO:0000256" key="4">
    <source>
        <dbReference type="ARBA" id="ARBA00022519"/>
    </source>
</evidence>
<dbReference type="PANTHER" id="PTHR35011:SF10">
    <property type="entry name" value="TRAP TRANSPORTER SMALL PERMEASE PROTEIN"/>
    <property type="match status" value="1"/>
</dbReference>
<keyword evidence="5 9" id="KW-0812">Transmembrane</keyword>
<dbReference type="GO" id="GO:0022857">
    <property type="term" value="F:transmembrane transporter activity"/>
    <property type="evidence" value="ECO:0007669"/>
    <property type="project" value="UniProtKB-UniRule"/>
</dbReference>
<reference evidence="11 12" key="1">
    <citation type="submission" date="2016-10" db="EMBL/GenBank/DDBJ databases">
        <authorList>
            <person name="de Groot N.N."/>
        </authorList>
    </citation>
    <scope>NUCLEOTIDE SEQUENCE [LARGE SCALE GENOMIC DNA]</scope>
    <source>
        <strain evidence="11 12">DSM 29340</strain>
    </source>
</reference>
<dbReference type="Proteomes" id="UP000199379">
    <property type="component" value="Unassembled WGS sequence"/>
</dbReference>
<protein>
    <recommendedName>
        <fullName evidence="9">TRAP transporter small permease protein</fullName>
    </recommendedName>
</protein>
<dbReference type="Pfam" id="PF04290">
    <property type="entry name" value="DctQ"/>
    <property type="match status" value="1"/>
</dbReference>
<evidence type="ECO:0000256" key="6">
    <source>
        <dbReference type="ARBA" id="ARBA00022989"/>
    </source>
</evidence>
<evidence type="ECO:0000259" key="10">
    <source>
        <dbReference type="Pfam" id="PF04290"/>
    </source>
</evidence>
<dbReference type="InterPro" id="IPR007387">
    <property type="entry name" value="TRAP_DctQ"/>
</dbReference>
<keyword evidence="2 9" id="KW-0813">Transport</keyword>
<dbReference type="InterPro" id="IPR055348">
    <property type="entry name" value="DctQ"/>
</dbReference>
<sequence length="176" mass="19257">MKLDPNTKASETLPVSEVERVARWLTLSGASLAALLVLIVFGVVSYSVFMRYVLGTPITFSDELSGFIVVAMVALGAGEVLLRGEHFGVDLLTERAGPRTQWLVDLWGMIGVILVASAILYSAVLMVRFSYDFGVYSDGYLGVQMWIPQGFLLIGMIILILAALARIFTLLTVRRP</sequence>
<evidence type="ECO:0000256" key="1">
    <source>
        <dbReference type="ARBA" id="ARBA00004429"/>
    </source>
</evidence>
<dbReference type="EMBL" id="FNYD01000022">
    <property type="protein sequence ID" value="SEK07895.1"/>
    <property type="molecule type" value="Genomic_DNA"/>
</dbReference>
<comment type="similarity">
    <text evidence="8 9">Belongs to the TRAP transporter small permease family.</text>
</comment>
<keyword evidence="12" id="KW-1185">Reference proteome</keyword>
<name>A0A1H7EBC2_9RHOB</name>
<organism evidence="11 12">
    <name type="scientific">Cribrihabitans marinus</name>
    <dbReference type="NCBI Taxonomy" id="1227549"/>
    <lineage>
        <taxon>Bacteria</taxon>
        <taxon>Pseudomonadati</taxon>
        <taxon>Pseudomonadota</taxon>
        <taxon>Alphaproteobacteria</taxon>
        <taxon>Rhodobacterales</taxon>
        <taxon>Paracoccaceae</taxon>
        <taxon>Cribrihabitans</taxon>
    </lineage>
</organism>
<proteinExistence type="inferred from homology"/>
<gene>
    <name evidence="11" type="ORF">SAMN05444007_1223</name>
</gene>
<evidence type="ECO:0000256" key="5">
    <source>
        <dbReference type="ARBA" id="ARBA00022692"/>
    </source>
</evidence>
<evidence type="ECO:0000256" key="2">
    <source>
        <dbReference type="ARBA" id="ARBA00022448"/>
    </source>
</evidence>
<evidence type="ECO:0000313" key="12">
    <source>
        <dbReference type="Proteomes" id="UP000199379"/>
    </source>
</evidence>
<feature type="domain" description="Tripartite ATP-independent periplasmic transporters DctQ component" evidence="10">
    <location>
        <begin position="41"/>
        <end position="171"/>
    </location>
</feature>
<evidence type="ECO:0000256" key="7">
    <source>
        <dbReference type="ARBA" id="ARBA00023136"/>
    </source>
</evidence>
<evidence type="ECO:0000256" key="9">
    <source>
        <dbReference type="RuleBase" id="RU369079"/>
    </source>
</evidence>
<evidence type="ECO:0000256" key="3">
    <source>
        <dbReference type="ARBA" id="ARBA00022475"/>
    </source>
</evidence>
<dbReference type="AlphaFoldDB" id="A0A1H7EBC2"/>